<gene>
    <name evidence="2" type="ORF">F511_21317</name>
</gene>
<accession>A0A2Z7DCS8</accession>
<evidence type="ECO:0000256" key="1">
    <source>
        <dbReference type="SAM" id="MobiDB-lite"/>
    </source>
</evidence>
<keyword evidence="3" id="KW-1185">Reference proteome</keyword>
<dbReference type="Proteomes" id="UP000250235">
    <property type="component" value="Unassembled WGS sequence"/>
</dbReference>
<reference evidence="2 3" key="1">
    <citation type="journal article" date="2015" name="Proc. Natl. Acad. Sci. U.S.A.">
        <title>The resurrection genome of Boea hygrometrica: A blueprint for survival of dehydration.</title>
        <authorList>
            <person name="Xiao L."/>
            <person name="Yang G."/>
            <person name="Zhang L."/>
            <person name="Yang X."/>
            <person name="Zhao S."/>
            <person name="Ji Z."/>
            <person name="Zhou Q."/>
            <person name="Hu M."/>
            <person name="Wang Y."/>
            <person name="Chen M."/>
            <person name="Xu Y."/>
            <person name="Jin H."/>
            <person name="Xiao X."/>
            <person name="Hu G."/>
            <person name="Bao F."/>
            <person name="Hu Y."/>
            <person name="Wan P."/>
            <person name="Li L."/>
            <person name="Deng X."/>
            <person name="Kuang T."/>
            <person name="Xiang C."/>
            <person name="Zhu J.K."/>
            <person name="Oliver M.J."/>
            <person name="He Y."/>
        </authorList>
    </citation>
    <scope>NUCLEOTIDE SEQUENCE [LARGE SCALE GENOMIC DNA]</scope>
    <source>
        <strain evidence="3">cv. XS01</strain>
    </source>
</reference>
<sequence>MIGSGGKSCKAQGNALESNERRPKTRRSDTRRENRDRISGQRGDSTNRVTVWE</sequence>
<feature type="region of interest" description="Disordered" evidence="1">
    <location>
        <begin position="1"/>
        <end position="53"/>
    </location>
</feature>
<organism evidence="2 3">
    <name type="scientific">Dorcoceras hygrometricum</name>
    <dbReference type="NCBI Taxonomy" id="472368"/>
    <lineage>
        <taxon>Eukaryota</taxon>
        <taxon>Viridiplantae</taxon>
        <taxon>Streptophyta</taxon>
        <taxon>Embryophyta</taxon>
        <taxon>Tracheophyta</taxon>
        <taxon>Spermatophyta</taxon>
        <taxon>Magnoliopsida</taxon>
        <taxon>eudicotyledons</taxon>
        <taxon>Gunneridae</taxon>
        <taxon>Pentapetalae</taxon>
        <taxon>asterids</taxon>
        <taxon>lamiids</taxon>
        <taxon>Lamiales</taxon>
        <taxon>Gesneriaceae</taxon>
        <taxon>Didymocarpoideae</taxon>
        <taxon>Trichosporeae</taxon>
        <taxon>Loxocarpinae</taxon>
        <taxon>Dorcoceras</taxon>
    </lineage>
</organism>
<evidence type="ECO:0000313" key="2">
    <source>
        <dbReference type="EMBL" id="KZV57807.1"/>
    </source>
</evidence>
<feature type="compositionally biased region" description="Polar residues" evidence="1">
    <location>
        <begin position="42"/>
        <end position="53"/>
    </location>
</feature>
<feature type="compositionally biased region" description="Basic and acidic residues" evidence="1">
    <location>
        <begin position="18"/>
        <end position="39"/>
    </location>
</feature>
<proteinExistence type="predicted"/>
<protein>
    <submittedName>
        <fullName evidence="2">Uncharacterized protein</fullName>
    </submittedName>
</protein>
<dbReference type="EMBL" id="KQ987249">
    <property type="protein sequence ID" value="KZV57807.1"/>
    <property type="molecule type" value="Genomic_DNA"/>
</dbReference>
<evidence type="ECO:0000313" key="3">
    <source>
        <dbReference type="Proteomes" id="UP000250235"/>
    </source>
</evidence>
<dbReference type="AlphaFoldDB" id="A0A2Z7DCS8"/>
<name>A0A2Z7DCS8_9LAMI</name>